<dbReference type="EMBL" id="BSFL01000002">
    <property type="protein sequence ID" value="GLK80400.1"/>
    <property type="molecule type" value="Genomic_DNA"/>
</dbReference>
<keyword evidence="2" id="KW-0436">Ligase</keyword>
<dbReference type="Gene3D" id="3.30.1490.20">
    <property type="entry name" value="ATP-grasp fold, A domain"/>
    <property type="match status" value="1"/>
</dbReference>
<dbReference type="RefSeq" id="WP_271200860.1">
    <property type="nucleotide sequence ID" value="NZ_BSFL01000002.1"/>
</dbReference>
<dbReference type="GO" id="GO:0006099">
    <property type="term" value="P:tricarboxylic acid cycle"/>
    <property type="evidence" value="ECO:0007669"/>
    <property type="project" value="UniProtKB-KW"/>
</dbReference>
<dbReference type="InterPro" id="IPR036291">
    <property type="entry name" value="NAD(P)-bd_dom_sf"/>
</dbReference>
<keyword evidence="3" id="KW-0547">Nucleotide-binding</keyword>
<evidence type="ECO:0000256" key="3">
    <source>
        <dbReference type="ARBA" id="ARBA00022741"/>
    </source>
</evidence>
<dbReference type="GO" id="GO:0016747">
    <property type="term" value="F:acyltransferase activity, transferring groups other than amino-acyl groups"/>
    <property type="evidence" value="ECO:0007669"/>
    <property type="project" value="InterPro"/>
</dbReference>
<evidence type="ECO:0000313" key="6">
    <source>
        <dbReference type="EMBL" id="GLK80400.1"/>
    </source>
</evidence>
<protein>
    <submittedName>
        <fullName evidence="6">GCN5 family N-acetyltransferase</fullName>
    </submittedName>
</protein>
<dbReference type="InterPro" id="IPR032875">
    <property type="entry name" value="Succ_CoA_lig_flav_dom"/>
</dbReference>
<dbReference type="InterPro" id="IPR016102">
    <property type="entry name" value="Succinyl-CoA_synth-like"/>
</dbReference>
<organism evidence="6 7">
    <name type="scientific">Methylopila turkensis</name>
    <dbReference type="NCBI Taxonomy" id="1437816"/>
    <lineage>
        <taxon>Bacteria</taxon>
        <taxon>Pseudomonadati</taxon>
        <taxon>Pseudomonadota</taxon>
        <taxon>Alphaproteobacteria</taxon>
        <taxon>Hyphomicrobiales</taxon>
        <taxon>Methylopilaceae</taxon>
        <taxon>Methylopila</taxon>
    </lineage>
</organism>
<keyword evidence="7" id="KW-1185">Reference proteome</keyword>
<dbReference type="Gene3D" id="3.40.630.30">
    <property type="match status" value="1"/>
</dbReference>
<dbReference type="SUPFAM" id="SSF56059">
    <property type="entry name" value="Glutathione synthetase ATP-binding domain-like"/>
    <property type="match status" value="1"/>
</dbReference>
<evidence type="ECO:0000313" key="7">
    <source>
        <dbReference type="Proteomes" id="UP001143309"/>
    </source>
</evidence>
<keyword evidence="1" id="KW-0816">Tricarboxylic acid cycle</keyword>
<evidence type="ECO:0000256" key="4">
    <source>
        <dbReference type="ARBA" id="ARBA00022840"/>
    </source>
</evidence>
<dbReference type="Gene3D" id="3.40.50.720">
    <property type="entry name" value="NAD(P)-binding Rossmann-like Domain"/>
    <property type="match status" value="1"/>
</dbReference>
<dbReference type="SUPFAM" id="SSF52210">
    <property type="entry name" value="Succinyl-CoA synthetase domains"/>
    <property type="match status" value="2"/>
</dbReference>
<dbReference type="PANTHER" id="PTHR43334:SF1">
    <property type="entry name" value="3-HYDROXYPROPIONATE--COA LIGASE [ADP-FORMING]"/>
    <property type="match status" value="1"/>
</dbReference>
<dbReference type="Gene3D" id="3.30.470.20">
    <property type="entry name" value="ATP-grasp fold, B domain"/>
    <property type="match status" value="1"/>
</dbReference>
<evidence type="ECO:0000256" key="2">
    <source>
        <dbReference type="ARBA" id="ARBA00022598"/>
    </source>
</evidence>
<gene>
    <name evidence="6" type="ORF">GCM10008174_21410</name>
</gene>
<evidence type="ECO:0000259" key="5">
    <source>
        <dbReference type="PROSITE" id="PS51186"/>
    </source>
</evidence>
<dbReference type="PROSITE" id="PS51186">
    <property type="entry name" value="GNAT"/>
    <property type="match status" value="1"/>
</dbReference>
<dbReference type="Proteomes" id="UP001143309">
    <property type="component" value="Unassembled WGS sequence"/>
</dbReference>
<dbReference type="Pfam" id="PF13380">
    <property type="entry name" value="CoA_binding_2"/>
    <property type="match status" value="1"/>
</dbReference>
<reference evidence="6" key="1">
    <citation type="journal article" date="2014" name="Int. J. Syst. Evol. Microbiol.">
        <title>Complete genome sequence of Corynebacterium casei LMG S-19264T (=DSM 44701T), isolated from a smear-ripened cheese.</title>
        <authorList>
            <consortium name="US DOE Joint Genome Institute (JGI-PGF)"/>
            <person name="Walter F."/>
            <person name="Albersmeier A."/>
            <person name="Kalinowski J."/>
            <person name="Ruckert C."/>
        </authorList>
    </citation>
    <scope>NUCLEOTIDE SEQUENCE</scope>
    <source>
        <strain evidence="6">VKM B-2748</strain>
    </source>
</reference>
<accession>A0A9W6JML4</accession>
<dbReference type="InterPro" id="IPR051538">
    <property type="entry name" value="Acyl-CoA_Synth/Transferase"/>
</dbReference>
<dbReference type="PANTHER" id="PTHR43334">
    <property type="entry name" value="ACETATE--COA LIGASE [ADP-FORMING]"/>
    <property type="match status" value="1"/>
</dbReference>
<name>A0A9W6JML4_9HYPH</name>
<dbReference type="AlphaFoldDB" id="A0A9W6JML4"/>
<dbReference type="InterPro" id="IPR003781">
    <property type="entry name" value="CoA-bd"/>
</dbReference>
<feature type="domain" description="N-acetyltransferase" evidence="5">
    <location>
        <begin position="744"/>
        <end position="897"/>
    </location>
</feature>
<dbReference type="Pfam" id="PF13302">
    <property type="entry name" value="Acetyltransf_3"/>
    <property type="match status" value="1"/>
</dbReference>
<dbReference type="GO" id="GO:0016874">
    <property type="term" value="F:ligase activity"/>
    <property type="evidence" value="ECO:0007669"/>
    <property type="project" value="UniProtKB-KW"/>
</dbReference>
<dbReference type="InterPro" id="IPR016181">
    <property type="entry name" value="Acyl_CoA_acyltransferase"/>
</dbReference>
<dbReference type="GO" id="GO:0005524">
    <property type="term" value="F:ATP binding"/>
    <property type="evidence" value="ECO:0007669"/>
    <property type="project" value="UniProtKB-KW"/>
</dbReference>
<evidence type="ECO:0000256" key="1">
    <source>
        <dbReference type="ARBA" id="ARBA00022532"/>
    </source>
</evidence>
<keyword evidence="4" id="KW-0067">ATP-binding</keyword>
<dbReference type="InterPro" id="IPR013815">
    <property type="entry name" value="ATP_grasp_subdomain_1"/>
</dbReference>
<sequence>MSTRNLDAVFAPRSVALAGGSPREGSVGRAVLRNLREGGYSGPIRLVNPDHAEIDGVKAAASFADLPEPADLVVVTAPPAAVPGILDAAGAAGSRAAAVVTKGLGRGPGSLRDAAELAARSREMRLIGPGCLGVLSPHVGLNASFAPQAKAGDLALLSQSGGVASSVIEWANVRGIGFSGVVCFGDMADVDVDDLLDHFATDRRTRAIVLYLQQIRDAPRFLSAARAAARAKPVVVIKGGRHAAAAKAAATHSGALATSDAAYDAAFRRAGLLRVADLADMFAALETLAHVAPLSGKRIAIVTNGGGLGVLGVDRLVDLGGRSAELSEATVAALDAALACDWSRANPIDLAGDATPERYEAALDAALADRGVDAALAIHAPTMLSQAGPCAGAVAASAARARGRVYPPKPVFAAFLGSEPAPRRILEAAHVPFFRTPESALAGLMHLVRHVEAQEALLETPPSLPDDFSPDPARALAAMRDALDQGREWLSPTDASEVLRAYAIPVLPHAVVDTPEAAGEVARGFLERGGAAVLKIVSPDLSHKAAVGGVRLGLDTETAVVEAAVAMLGRVAERAPRARIEGLLVQPHLRPNEGIELFAGLYDDPTFGPVVAFGAGGGAVEIVRDVALALPPLDLRLARDLIGRTRIGAVLAGPEGAAPAVDLDAVALTLVKLAQLAADTPEIGELDINPLMATAQGVVALDARVRVRLAPRNAKAGPANPRLAIRPYPKEFESLLTLSDGSQAHVRPVRPEDEPSVAAFFRAVAPDDLRQRFFTPVKEVPRAFIARMTQIDYARNMVLLATDDRKRIIGLVQLHADADGVEGEYAILLRSDLKGRGLGWRLMAAMIERAKQEGLRTISGQVLAENSAMLAICRELGFAVRIDPDDAGVRIVTLRLENVSVSGGRVVVAPG</sequence>
<dbReference type="CDD" id="cd04301">
    <property type="entry name" value="NAT_SF"/>
    <property type="match status" value="1"/>
</dbReference>
<dbReference type="InterPro" id="IPR000182">
    <property type="entry name" value="GNAT_dom"/>
</dbReference>
<dbReference type="SUPFAM" id="SSF55729">
    <property type="entry name" value="Acyl-CoA N-acyltransferases (Nat)"/>
    <property type="match status" value="1"/>
</dbReference>
<comment type="caution">
    <text evidence="6">The sequence shown here is derived from an EMBL/GenBank/DDBJ whole genome shotgun (WGS) entry which is preliminary data.</text>
</comment>
<dbReference type="SUPFAM" id="SSF51735">
    <property type="entry name" value="NAD(P)-binding Rossmann-fold domains"/>
    <property type="match status" value="1"/>
</dbReference>
<dbReference type="Gene3D" id="3.40.50.261">
    <property type="entry name" value="Succinyl-CoA synthetase domains"/>
    <property type="match status" value="2"/>
</dbReference>
<dbReference type="Pfam" id="PF13607">
    <property type="entry name" value="Succ_CoA_lig"/>
    <property type="match status" value="1"/>
</dbReference>
<dbReference type="Pfam" id="PF13549">
    <property type="entry name" value="ATP-grasp_5"/>
    <property type="match status" value="1"/>
</dbReference>
<proteinExistence type="predicted"/>
<dbReference type="SMART" id="SM00881">
    <property type="entry name" value="CoA_binding"/>
    <property type="match status" value="1"/>
</dbReference>
<reference evidence="6" key="2">
    <citation type="submission" date="2023-01" db="EMBL/GenBank/DDBJ databases">
        <authorList>
            <person name="Sun Q."/>
            <person name="Evtushenko L."/>
        </authorList>
    </citation>
    <scope>NUCLEOTIDE SEQUENCE</scope>
    <source>
        <strain evidence="6">VKM B-2748</strain>
    </source>
</reference>